<feature type="domain" description="RecA family profile 1" evidence="10">
    <location>
        <begin position="249"/>
        <end position="403"/>
    </location>
</feature>
<organism evidence="11 12">
    <name type="scientific">Coffea arabica</name>
    <name type="common">Arabian coffee</name>
    <dbReference type="NCBI Taxonomy" id="13443"/>
    <lineage>
        <taxon>Eukaryota</taxon>
        <taxon>Viridiplantae</taxon>
        <taxon>Streptophyta</taxon>
        <taxon>Embryophyta</taxon>
        <taxon>Tracheophyta</taxon>
        <taxon>Spermatophyta</taxon>
        <taxon>Magnoliopsida</taxon>
        <taxon>eudicotyledons</taxon>
        <taxon>Gunneridae</taxon>
        <taxon>Pentapetalae</taxon>
        <taxon>asterids</taxon>
        <taxon>lamiids</taxon>
        <taxon>Gentianales</taxon>
        <taxon>Rubiaceae</taxon>
        <taxon>Ixoroideae</taxon>
        <taxon>Gardenieae complex</taxon>
        <taxon>Bertiereae - Coffeeae clade</taxon>
        <taxon>Coffeeae</taxon>
        <taxon>Coffea</taxon>
    </lineage>
</organism>
<keyword evidence="6" id="KW-0346">Stress response</keyword>
<evidence type="ECO:0000256" key="9">
    <source>
        <dbReference type="SAM" id="MobiDB-lite"/>
    </source>
</evidence>
<name>A0A6P6XAP7_COFAR</name>
<evidence type="ECO:0000256" key="8">
    <source>
        <dbReference type="ARBA" id="ARBA00023204"/>
    </source>
</evidence>
<dbReference type="GO" id="GO:0003684">
    <property type="term" value="F:damaged DNA binding"/>
    <property type="evidence" value="ECO:0007669"/>
    <property type="project" value="InterPro"/>
</dbReference>
<evidence type="ECO:0000256" key="2">
    <source>
        <dbReference type="ARBA" id="ARBA00022741"/>
    </source>
</evidence>
<evidence type="ECO:0000256" key="3">
    <source>
        <dbReference type="ARBA" id="ARBA00022763"/>
    </source>
</evidence>
<sequence>MQVADMRALRKVFSSRNHLCNLSSRKSSSHSSFVSFKPLQNPALSRQFHSSRLLKSSDEPISSINASTAWTAGSNFSSNDLPSTSNTPYNDPNVEAFYDPVSGRVRTRTTRVFSSSALEKNSESGSESESYGKNGGNLSSCDFQDAGGTRVYGEIIGTGGKKKGKSKTVWVCSECGYSSGQWWGYCQSCQKAGTMKQFSPGVESNGTGKVSGFEFSENVARAWLPQNSADTVPIRLADVNRGVSPLDWRIPLSGLFGAEVGRVLGGGLVPGSLVLVGGDPGVGKSTLLLQTAAIIAEGHAMGGTAPVVYVSGEESIEQIGNRADRMKIGATELFLYSSTDIKDILDKARPLSPRALVIDSIQTVYLQGVTGSAGSISQVRECTSALLRFAKTTNVPVLLAGHVTKSGDIAGPRVLEHIVDVVLYMEGEKCSSHRLLRSVKNRFGTTDELGVFEMSHSGLQAVSNPSEMFLSEEYSDSEILAGLAVAVIMDGSRAFLIEIQALCIAGSPIARQVNGVQASRADMIISVLMKQAGLKLQENGIFLNVVSGVSLSETAGDLSVAAAICSSFLEFPIPRGVAFIGEIGLGGELRMVPGMEKRASTLAKLGYKKCVVPELAEKFLSTLDLEGMQILACRDLKEMINTVFSKRLRQS</sequence>
<dbReference type="InterPro" id="IPR003593">
    <property type="entry name" value="AAA+_ATPase"/>
</dbReference>
<gene>
    <name evidence="12" type="primary">LOC113741500</name>
</gene>
<evidence type="ECO:0000313" key="11">
    <source>
        <dbReference type="Proteomes" id="UP001652660"/>
    </source>
</evidence>
<keyword evidence="4" id="KW-0378">Hydrolase</keyword>
<dbReference type="CDD" id="cd01121">
    <property type="entry name" value="RadA_SMS_N"/>
    <property type="match status" value="1"/>
</dbReference>
<dbReference type="InterPro" id="IPR020568">
    <property type="entry name" value="Ribosomal_Su5_D2-typ_SF"/>
</dbReference>
<reference evidence="12" key="2">
    <citation type="submission" date="2025-08" db="UniProtKB">
        <authorList>
            <consortium name="RefSeq"/>
        </authorList>
    </citation>
    <scope>IDENTIFICATION</scope>
    <source>
        <tissue evidence="12">Leaves</tissue>
    </source>
</reference>
<protein>
    <submittedName>
        <fullName evidence="12">Uncharacterized protein isoform X1</fullName>
    </submittedName>
</protein>
<accession>A0A6P6XAP7</accession>
<dbReference type="PROSITE" id="PS50162">
    <property type="entry name" value="RECA_2"/>
    <property type="match status" value="1"/>
</dbReference>
<dbReference type="GeneID" id="113741500"/>
<dbReference type="Gene3D" id="3.40.50.300">
    <property type="entry name" value="P-loop containing nucleotide triphosphate hydrolases"/>
    <property type="match status" value="1"/>
</dbReference>
<dbReference type="GO" id="GO:0140664">
    <property type="term" value="F:ATP-dependent DNA damage sensor activity"/>
    <property type="evidence" value="ECO:0007669"/>
    <property type="project" value="InterPro"/>
</dbReference>
<evidence type="ECO:0000256" key="6">
    <source>
        <dbReference type="ARBA" id="ARBA00023016"/>
    </source>
</evidence>
<keyword evidence="7" id="KW-0238">DNA-binding</keyword>
<dbReference type="GO" id="GO:0016787">
    <property type="term" value="F:hydrolase activity"/>
    <property type="evidence" value="ECO:0007669"/>
    <property type="project" value="UniProtKB-KW"/>
</dbReference>
<dbReference type="InterPro" id="IPR014721">
    <property type="entry name" value="Ribsml_uS5_D2-typ_fold_subgr"/>
</dbReference>
<evidence type="ECO:0000256" key="4">
    <source>
        <dbReference type="ARBA" id="ARBA00022801"/>
    </source>
</evidence>
<dbReference type="PANTHER" id="PTHR32472">
    <property type="entry name" value="DNA REPAIR PROTEIN RADA"/>
    <property type="match status" value="1"/>
</dbReference>
<dbReference type="SMART" id="SM00382">
    <property type="entry name" value="AAA"/>
    <property type="match status" value="1"/>
</dbReference>
<dbReference type="FunFam" id="3.40.50.300:FF:002364">
    <property type="entry name" value="DNA repair protein RadA"/>
    <property type="match status" value="1"/>
</dbReference>
<feature type="region of interest" description="Disordered" evidence="9">
    <location>
        <begin position="113"/>
        <end position="133"/>
    </location>
</feature>
<dbReference type="NCBIfam" id="TIGR00416">
    <property type="entry name" value="sms"/>
    <property type="match status" value="1"/>
</dbReference>
<evidence type="ECO:0000313" key="12">
    <source>
        <dbReference type="RefSeq" id="XP_027124830.1"/>
    </source>
</evidence>
<feature type="compositionally biased region" description="Low complexity" evidence="9">
    <location>
        <begin position="123"/>
        <end position="132"/>
    </location>
</feature>
<dbReference type="OrthoDB" id="41505at2759"/>
<dbReference type="InterPro" id="IPR020588">
    <property type="entry name" value="RecA_ATP-bd"/>
</dbReference>
<dbReference type="GO" id="GO:0046872">
    <property type="term" value="F:metal ion binding"/>
    <property type="evidence" value="ECO:0007669"/>
    <property type="project" value="UniProtKB-KW"/>
</dbReference>
<reference evidence="11" key="1">
    <citation type="journal article" date="2025" name="Foods">
        <title>Unveiling the Microbial Signatures of Arabica Coffee Cherries: Insights into Ripeness Specific Diversity, Functional Traits, and Implications for Quality and Safety.</title>
        <authorList>
            <consortium name="RefSeq"/>
            <person name="Tenea G.N."/>
            <person name="Cifuentes V."/>
            <person name="Reyes P."/>
            <person name="Cevallos-Vallejos M."/>
        </authorList>
    </citation>
    <scope>NUCLEOTIDE SEQUENCE [LARGE SCALE GENOMIC DNA]</scope>
</reference>
<dbReference type="InterPro" id="IPR004504">
    <property type="entry name" value="DNA_repair_RadA"/>
</dbReference>
<evidence type="ECO:0000259" key="10">
    <source>
        <dbReference type="PROSITE" id="PS50162"/>
    </source>
</evidence>
<evidence type="ECO:0000256" key="7">
    <source>
        <dbReference type="ARBA" id="ARBA00023125"/>
    </source>
</evidence>
<dbReference type="SUPFAM" id="SSF54211">
    <property type="entry name" value="Ribosomal protein S5 domain 2-like"/>
    <property type="match status" value="1"/>
</dbReference>
<keyword evidence="1" id="KW-0479">Metal-binding</keyword>
<keyword evidence="3" id="KW-0227">DNA damage</keyword>
<dbReference type="PANTHER" id="PTHR32472:SF10">
    <property type="entry name" value="DNA REPAIR PROTEIN RADA-LIKE PROTEIN"/>
    <property type="match status" value="1"/>
</dbReference>
<keyword evidence="11" id="KW-1185">Reference proteome</keyword>
<dbReference type="SUPFAM" id="SSF52540">
    <property type="entry name" value="P-loop containing nucleoside triphosphate hydrolases"/>
    <property type="match status" value="1"/>
</dbReference>
<evidence type="ECO:0000256" key="5">
    <source>
        <dbReference type="ARBA" id="ARBA00022840"/>
    </source>
</evidence>
<dbReference type="GO" id="GO:0005524">
    <property type="term" value="F:ATP binding"/>
    <property type="evidence" value="ECO:0007669"/>
    <property type="project" value="UniProtKB-KW"/>
</dbReference>
<proteinExistence type="predicted"/>
<dbReference type="GO" id="GO:0000725">
    <property type="term" value="P:recombinational repair"/>
    <property type="evidence" value="ECO:0007669"/>
    <property type="project" value="TreeGrafter"/>
</dbReference>
<dbReference type="FunFam" id="3.30.230.10:FF:000053">
    <property type="entry name" value="DNA repair protein radA isogeny"/>
    <property type="match status" value="1"/>
</dbReference>
<dbReference type="Pfam" id="PF13541">
    <property type="entry name" value="ChlI"/>
    <property type="match status" value="1"/>
</dbReference>
<dbReference type="Proteomes" id="UP001652660">
    <property type="component" value="Chromosome 4c"/>
</dbReference>
<dbReference type="RefSeq" id="XP_027124830.1">
    <property type="nucleotide sequence ID" value="XM_027269029.2"/>
</dbReference>
<dbReference type="Pfam" id="PF13481">
    <property type="entry name" value="AAA_25"/>
    <property type="match status" value="1"/>
</dbReference>
<evidence type="ECO:0000256" key="1">
    <source>
        <dbReference type="ARBA" id="ARBA00022723"/>
    </source>
</evidence>
<dbReference type="AlphaFoldDB" id="A0A6P6XAP7"/>
<dbReference type="InterPro" id="IPR027417">
    <property type="entry name" value="P-loop_NTPase"/>
</dbReference>
<keyword evidence="2" id="KW-0547">Nucleotide-binding</keyword>
<dbReference type="Gene3D" id="3.30.230.10">
    <property type="match status" value="1"/>
</dbReference>
<dbReference type="PRINTS" id="PR01874">
    <property type="entry name" value="DNAREPAIRADA"/>
</dbReference>
<keyword evidence="5" id="KW-0067">ATP-binding</keyword>
<keyword evidence="8" id="KW-0234">DNA repair</keyword>